<organism evidence="1 2">
    <name type="scientific">Schleiferia thermophila</name>
    <dbReference type="NCBI Taxonomy" id="884107"/>
    <lineage>
        <taxon>Bacteria</taxon>
        <taxon>Pseudomonadati</taxon>
        <taxon>Bacteroidota</taxon>
        <taxon>Flavobacteriia</taxon>
        <taxon>Flavobacteriales</taxon>
        <taxon>Schleiferiaceae</taxon>
        <taxon>Schleiferia</taxon>
    </lineage>
</organism>
<proteinExistence type="predicted"/>
<protein>
    <submittedName>
        <fullName evidence="1">Uncharacterized protein</fullName>
    </submittedName>
</protein>
<dbReference type="AlphaFoldDB" id="A0A369A920"/>
<reference evidence="1 2" key="1">
    <citation type="submission" date="2018-07" db="EMBL/GenBank/DDBJ databases">
        <title>Genomic Encyclopedia of Type Strains, Phase IV (KMG-IV): sequencing the most valuable type-strain genomes for metagenomic binning, comparative biology and taxonomic classification.</title>
        <authorList>
            <person name="Goeker M."/>
        </authorList>
    </citation>
    <scope>NUCLEOTIDE SEQUENCE [LARGE SCALE GENOMIC DNA]</scope>
    <source>
        <strain evidence="1 2">DSM 21410</strain>
    </source>
</reference>
<dbReference type="Proteomes" id="UP000253517">
    <property type="component" value="Unassembled WGS sequence"/>
</dbReference>
<name>A0A369A920_9FLAO</name>
<sequence>MLHFLLSLLIIFIITPALDPYFVKQIVSTEAFISTNQKSFENFAISRFLAYSTDCNKFCNYNIIITGFQFKYLLSLSFHYDLKNSTYLHRDIVIHL</sequence>
<evidence type="ECO:0000313" key="2">
    <source>
        <dbReference type="Proteomes" id="UP000253517"/>
    </source>
</evidence>
<comment type="caution">
    <text evidence="1">The sequence shown here is derived from an EMBL/GenBank/DDBJ whole genome shotgun (WGS) entry which is preliminary data.</text>
</comment>
<evidence type="ECO:0000313" key="1">
    <source>
        <dbReference type="EMBL" id="RCX05643.1"/>
    </source>
</evidence>
<dbReference type="EMBL" id="QPJS01000001">
    <property type="protein sequence ID" value="RCX05643.1"/>
    <property type="molecule type" value="Genomic_DNA"/>
</dbReference>
<accession>A0A369A920</accession>
<keyword evidence="2" id="KW-1185">Reference proteome</keyword>
<gene>
    <name evidence="1" type="ORF">DES35_101931</name>
</gene>